<gene>
    <name evidence="5" type="ORF">CLH61_01580</name>
</gene>
<keyword evidence="1" id="KW-0677">Repeat</keyword>
<protein>
    <submittedName>
        <fullName evidence="5">Uncharacterized protein</fullName>
    </submittedName>
</protein>
<dbReference type="InterPro" id="IPR011990">
    <property type="entry name" value="TPR-like_helical_dom_sf"/>
</dbReference>
<feature type="chain" id="PRO_5013592074" evidence="4">
    <location>
        <begin position="29"/>
        <end position="316"/>
    </location>
</feature>
<dbReference type="SMART" id="SM00028">
    <property type="entry name" value="TPR"/>
    <property type="match status" value="7"/>
</dbReference>
<sequence>MTMTAPSKPGLRRRVSGLAAVFTALALAGCASGPQAVTENPYSELYEGKSELAFSTLMPVSSAEEAIVRGDAAYRSGNLDQAVFEYIRSLELKPDNAEVFYKIGAINLHKQAHTKAASAFRLALEQDAKHPGALEGMGLMLMQQRDYEQARGMLEAAVAADDRRWQAYNGLGILADLRGDFPEARDYYDKALGISPRNARIHNNLGYSLYLVGHYNRAEYQYHAALSIDPWHERAWRNLGQLYTRLGRYDEALDVFSKAMDEADAWNTMGYIRMSEGDYKQAEEFFRKAAKVSPSYHETANDNLAQVRRLIARGGD</sequence>
<dbReference type="AlphaFoldDB" id="A0A2G1UQH4"/>
<dbReference type="PANTHER" id="PTHR44943">
    <property type="entry name" value="CELLULOSE SYNTHASE OPERON PROTEIN C"/>
    <property type="match status" value="1"/>
</dbReference>
<dbReference type="PROSITE" id="PS50293">
    <property type="entry name" value="TPR_REGION"/>
    <property type="match status" value="2"/>
</dbReference>
<evidence type="ECO:0000256" key="2">
    <source>
        <dbReference type="ARBA" id="ARBA00022803"/>
    </source>
</evidence>
<dbReference type="Gene3D" id="1.25.40.10">
    <property type="entry name" value="Tetratricopeptide repeat domain"/>
    <property type="match status" value="2"/>
</dbReference>
<dbReference type="Pfam" id="PF14559">
    <property type="entry name" value="TPR_19"/>
    <property type="match status" value="1"/>
</dbReference>
<feature type="repeat" description="TPR" evidence="3">
    <location>
        <begin position="263"/>
        <end position="296"/>
    </location>
</feature>
<dbReference type="Pfam" id="PF13432">
    <property type="entry name" value="TPR_16"/>
    <property type="match status" value="1"/>
</dbReference>
<evidence type="ECO:0000256" key="1">
    <source>
        <dbReference type="ARBA" id="ARBA00022737"/>
    </source>
</evidence>
<dbReference type="SUPFAM" id="SSF48452">
    <property type="entry name" value="TPR-like"/>
    <property type="match status" value="1"/>
</dbReference>
<keyword evidence="6" id="KW-1185">Reference proteome</keyword>
<dbReference type="EMBL" id="NTFH01000003">
    <property type="protein sequence ID" value="PHQ16695.1"/>
    <property type="molecule type" value="Genomic_DNA"/>
</dbReference>
<organism evidence="5 6">
    <name type="scientific">Marinobacter profundi</name>
    <dbReference type="NCBI Taxonomy" id="2666256"/>
    <lineage>
        <taxon>Bacteria</taxon>
        <taxon>Pseudomonadati</taxon>
        <taxon>Pseudomonadota</taxon>
        <taxon>Gammaproteobacteria</taxon>
        <taxon>Pseudomonadales</taxon>
        <taxon>Marinobacteraceae</taxon>
        <taxon>Marinobacter</taxon>
    </lineage>
</organism>
<evidence type="ECO:0000256" key="3">
    <source>
        <dbReference type="PROSITE-ProRule" id="PRU00339"/>
    </source>
</evidence>
<evidence type="ECO:0000256" key="4">
    <source>
        <dbReference type="SAM" id="SignalP"/>
    </source>
</evidence>
<comment type="caution">
    <text evidence="5">The sequence shown here is derived from an EMBL/GenBank/DDBJ whole genome shotgun (WGS) entry which is preliminary data.</text>
</comment>
<feature type="repeat" description="TPR" evidence="3">
    <location>
        <begin position="63"/>
        <end position="96"/>
    </location>
</feature>
<dbReference type="PANTHER" id="PTHR44943:SF8">
    <property type="entry name" value="TPR REPEAT-CONTAINING PROTEIN MJ0263"/>
    <property type="match status" value="1"/>
</dbReference>
<reference evidence="5 6" key="1">
    <citation type="submission" date="2017-09" db="EMBL/GenBank/DDBJ databases">
        <title>The draft genome sequences of Marinobacter sp. PWS21.</title>
        <authorList>
            <person name="Cao J."/>
        </authorList>
    </citation>
    <scope>NUCLEOTIDE SEQUENCE [LARGE SCALE GENOMIC DNA]</scope>
    <source>
        <strain evidence="5 6">PWS21</strain>
    </source>
</reference>
<feature type="signal peptide" evidence="4">
    <location>
        <begin position="1"/>
        <end position="28"/>
    </location>
</feature>
<proteinExistence type="predicted"/>
<dbReference type="InterPro" id="IPR051685">
    <property type="entry name" value="Ycf3/AcsC/BcsC/TPR_MFPF"/>
</dbReference>
<feature type="repeat" description="TPR" evidence="3">
    <location>
        <begin position="233"/>
        <end position="262"/>
    </location>
</feature>
<feature type="repeat" description="TPR" evidence="3">
    <location>
        <begin position="165"/>
        <end position="198"/>
    </location>
</feature>
<evidence type="ECO:0000313" key="5">
    <source>
        <dbReference type="EMBL" id="PHQ16695.1"/>
    </source>
</evidence>
<name>A0A2G1UQH4_9GAMM</name>
<dbReference type="PROSITE" id="PS50005">
    <property type="entry name" value="TPR"/>
    <property type="match status" value="5"/>
</dbReference>
<evidence type="ECO:0000313" key="6">
    <source>
        <dbReference type="Proteomes" id="UP000231409"/>
    </source>
</evidence>
<dbReference type="InterPro" id="IPR019734">
    <property type="entry name" value="TPR_rpt"/>
</dbReference>
<accession>A0A2G1UQH4</accession>
<keyword evidence="4" id="KW-0732">Signal</keyword>
<dbReference type="Proteomes" id="UP000231409">
    <property type="component" value="Unassembled WGS sequence"/>
</dbReference>
<dbReference type="Pfam" id="PF13414">
    <property type="entry name" value="TPR_11"/>
    <property type="match status" value="1"/>
</dbReference>
<keyword evidence="2 3" id="KW-0802">TPR repeat</keyword>
<feature type="repeat" description="TPR" evidence="3">
    <location>
        <begin position="199"/>
        <end position="232"/>
    </location>
</feature>